<sequence length="470" mass="50256">MKAIYSSVFLFVHLASTQTLEKVGDVFPIQLRSNGVSDIQGTDSPLGKTYVLTHPGATYIALHFSQLKLRKGDSIEVSDAEGGQAYTLTGSGRGNGAAFWSQHIKGDTIVLNTVIQSRFFWRRKSVFVIDKYAAGFEALTETICGRDNKENAMCYASSFPEEYNKSRAVARLLINGSGLCTGFLVSESGHLLTNRHCIESASDALNTDYEFMSEAPTCDSPNSQLAYKGTIYSGATLISYSSSLDFALVQINNGNPASLFGYLELDDQLAAVGGQIYIPQYPYGWAKQLAIYSSLTVDEIDGFCHINKRGTFDSCSSGSNIDLFYYCDTEGGSSGSPIISRATNKVVGLHKCGGCSSGNHATSAHLIRNRIVPTISPPPAPVPVAPPVETPTTPTAPSPVPLPVETPTTPTAPMPAEPTAPTVTETPPAPAPVEAPPVPAPTPVCLRRRSRCSSHSRCCSGFCRSSGRCR</sequence>
<dbReference type="InterPro" id="IPR009003">
    <property type="entry name" value="Peptidase_S1_PA"/>
</dbReference>
<proteinExistence type="predicted"/>
<dbReference type="PANTHER" id="PTHR36234:SF5">
    <property type="entry name" value="LYSYL ENDOPEPTIDASE"/>
    <property type="match status" value="1"/>
</dbReference>
<dbReference type="InterPro" id="IPR043504">
    <property type="entry name" value="Peptidase_S1_PA_chymotrypsin"/>
</dbReference>
<reference evidence="4 5" key="1">
    <citation type="journal article" date="2015" name="Plant Cell">
        <title>Oil accumulation by the oleaginous diatom Fistulifera solaris as revealed by the genome and transcriptome.</title>
        <authorList>
            <person name="Tanaka T."/>
            <person name="Maeda Y."/>
            <person name="Veluchamy A."/>
            <person name="Tanaka M."/>
            <person name="Abida H."/>
            <person name="Marechal E."/>
            <person name="Bowler C."/>
            <person name="Muto M."/>
            <person name="Sunaga Y."/>
            <person name="Tanaka M."/>
            <person name="Yoshino T."/>
            <person name="Taniguchi T."/>
            <person name="Fukuda Y."/>
            <person name="Nemoto M."/>
            <person name="Matsumoto M."/>
            <person name="Wong P.S."/>
            <person name="Aburatani S."/>
            <person name="Fujibuchi W."/>
        </authorList>
    </citation>
    <scope>NUCLEOTIDE SEQUENCE [LARGE SCALE GENOMIC DNA]</scope>
    <source>
        <strain evidence="4 5">JPCC DA0580</strain>
    </source>
</reference>
<dbReference type="Pfam" id="PF13365">
    <property type="entry name" value="Trypsin_2"/>
    <property type="match status" value="1"/>
</dbReference>
<dbReference type="OrthoDB" id="62371at2759"/>
<dbReference type="EMBL" id="BDSP01000042">
    <property type="protein sequence ID" value="GAX11574.1"/>
    <property type="molecule type" value="Genomic_DNA"/>
</dbReference>
<evidence type="ECO:0000256" key="2">
    <source>
        <dbReference type="SAM" id="MobiDB-lite"/>
    </source>
</evidence>
<dbReference type="PANTHER" id="PTHR36234">
    <property type="entry name" value="LYSYL ENDOPEPTIDASE"/>
    <property type="match status" value="1"/>
</dbReference>
<name>A0A1Z5JC29_FISSO</name>
<accession>A0A1Z5JC29</accession>
<organism evidence="4 5">
    <name type="scientific">Fistulifera solaris</name>
    <name type="common">Oleaginous diatom</name>
    <dbReference type="NCBI Taxonomy" id="1519565"/>
    <lineage>
        <taxon>Eukaryota</taxon>
        <taxon>Sar</taxon>
        <taxon>Stramenopiles</taxon>
        <taxon>Ochrophyta</taxon>
        <taxon>Bacillariophyta</taxon>
        <taxon>Bacillariophyceae</taxon>
        <taxon>Bacillariophycidae</taxon>
        <taxon>Naviculales</taxon>
        <taxon>Naviculaceae</taxon>
        <taxon>Fistulifera</taxon>
    </lineage>
</organism>
<feature type="region of interest" description="Disordered" evidence="2">
    <location>
        <begin position="376"/>
        <end position="435"/>
    </location>
</feature>
<comment type="caution">
    <text evidence="4">The sequence shown here is derived from an EMBL/GenBank/DDBJ whole genome shotgun (WGS) entry which is preliminary data.</text>
</comment>
<evidence type="ECO:0008006" key="6">
    <source>
        <dbReference type="Google" id="ProtNLM"/>
    </source>
</evidence>
<keyword evidence="1" id="KW-0843">Virulence</keyword>
<dbReference type="Gene3D" id="2.40.10.10">
    <property type="entry name" value="Trypsin-like serine proteases"/>
    <property type="match status" value="2"/>
</dbReference>
<feature type="compositionally biased region" description="Pro residues" evidence="2">
    <location>
        <begin position="376"/>
        <end position="418"/>
    </location>
</feature>
<keyword evidence="3" id="KW-0732">Signal</keyword>
<feature type="signal peptide" evidence="3">
    <location>
        <begin position="1"/>
        <end position="17"/>
    </location>
</feature>
<gene>
    <name evidence="4" type="ORF">FisN_1Lh067</name>
</gene>
<protein>
    <recommendedName>
        <fullName evidence="6">Serine protease</fullName>
    </recommendedName>
</protein>
<dbReference type="SUPFAM" id="SSF50494">
    <property type="entry name" value="Trypsin-like serine proteases"/>
    <property type="match status" value="1"/>
</dbReference>
<evidence type="ECO:0000313" key="5">
    <source>
        <dbReference type="Proteomes" id="UP000198406"/>
    </source>
</evidence>
<dbReference type="Proteomes" id="UP000198406">
    <property type="component" value="Unassembled WGS sequence"/>
</dbReference>
<evidence type="ECO:0000313" key="4">
    <source>
        <dbReference type="EMBL" id="GAX11574.1"/>
    </source>
</evidence>
<keyword evidence="5" id="KW-1185">Reference proteome</keyword>
<dbReference type="AlphaFoldDB" id="A0A1Z5JC29"/>
<evidence type="ECO:0000256" key="1">
    <source>
        <dbReference type="ARBA" id="ARBA00023026"/>
    </source>
</evidence>
<feature type="chain" id="PRO_5013255647" description="Serine protease" evidence="3">
    <location>
        <begin position="18"/>
        <end position="470"/>
    </location>
</feature>
<dbReference type="InParanoid" id="A0A1Z5JC29"/>
<evidence type="ECO:0000256" key="3">
    <source>
        <dbReference type="SAM" id="SignalP"/>
    </source>
</evidence>